<dbReference type="Proteomes" id="UP000184236">
    <property type="component" value="Unassembled WGS sequence"/>
</dbReference>
<protein>
    <submittedName>
        <fullName evidence="1">Uncharacterized protein</fullName>
    </submittedName>
</protein>
<gene>
    <name evidence="1" type="ORF">SAMN05444408_11577</name>
</gene>
<name>A0A1M5AX83_9FLAO</name>
<dbReference type="STRING" id="1302685.SAMN05444408_11577"/>
<reference evidence="2" key="1">
    <citation type="submission" date="2016-11" db="EMBL/GenBank/DDBJ databases">
        <authorList>
            <person name="Varghese N."/>
            <person name="Submissions S."/>
        </authorList>
    </citation>
    <scope>NUCLEOTIDE SEQUENCE [LARGE SCALE GENOMIC DNA]</scope>
    <source>
        <strain evidence="2">DSM 26898</strain>
    </source>
</reference>
<evidence type="ECO:0000313" key="2">
    <source>
        <dbReference type="Proteomes" id="UP000184236"/>
    </source>
</evidence>
<keyword evidence="2" id="KW-1185">Reference proteome</keyword>
<organism evidence="1 2">
    <name type="scientific">Chryseobacterium takakiae</name>
    <dbReference type="NCBI Taxonomy" id="1302685"/>
    <lineage>
        <taxon>Bacteria</taxon>
        <taxon>Pseudomonadati</taxon>
        <taxon>Bacteroidota</taxon>
        <taxon>Flavobacteriia</taxon>
        <taxon>Flavobacteriales</taxon>
        <taxon>Weeksellaceae</taxon>
        <taxon>Chryseobacterium group</taxon>
        <taxon>Chryseobacterium</taxon>
    </lineage>
</organism>
<dbReference type="AlphaFoldDB" id="A0A1M5AX83"/>
<proteinExistence type="predicted"/>
<dbReference type="RefSeq" id="WP_178337356.1">
    <property type="nucleotide sequence ID" value="NZ_FQVO01000015.1"/>
</dbReference>
<accession>A0A1M5AX83</accession>
<dbReference type="EMBL" id="FQVO01000015">
    <property type="protein sequence ID" value="SHF34820.1"/>
    <property type="molecule type" value="Genomic_DNA"/>
</dbReference>
<evidence type="ECO:0000313" key="1">
    <source>
        <dbReference type="EMBL" id="SHF34820.1"/>
    </source>
</evidence>
<sequence length="57" mass="6367">MDDGQTLGRSGIATQGQTMITGYRFSIRGELCSFGSKVNLQKENKVLKDWFIKTVVL</sequence>